<dbReference type="Proteomes" id="UP000800036">
    <property type="component" value="Unassembled WGS sequence"/>
</dbReference>
<gene>
    <name evidence="1" type="ORF">BU23DRAFT_295877</name>
</gene>
<reference evidence="1" key="1">
    <citation type="journal article" date="2020" name="Stud. Mycol.">
        <title>101 Dothideomycetes genomes: a test case for predicting lifestyles and emergence of pathogens.</title>
        <authorList>
            <person name="Haridas S."/>
            <person name="Albert R."/>
            <person name="Binder M."/>
            <person name="Bloem J."/>
            <person name="Labutti K."/>
            <person name="Salamov A."/>
            <person name="Andreopoulos B."/>
            <person name="Baker S."/>
            <person name="Barry K."/>
            <person name="Bills G."/>
            <person name="Bluhm B."/>
            <person name="Cannon C."/>
            <person name="Castanera R."/>
            <person name="Culley D."/>
            <person name="Daum C."/>
            <person name="Ezra D."/>
            <person name="Gonzalez J."/>
            <person name="Henrissat B."/>
            <person name="Kuo A."/>
            <person name="Liang C."/>
            <person name="Lipzen A."/>
            <person name="Lutzoni F."/>
            <person name="Magnuson J."/>
            <person name="Mondo S."/>
            <person name="Nolan M."/>
            <person name="Ohm R."/>
            <person name="Pangilinan J."/>
            <person name="Park H.-J."/>
            <person name="Ramirez L."/>
            <person name="Alfaro M."/>
            <person name="Sun H."/>
            <person name="Tritt A."/>
            <person name="Yoshinaga Y."/>
            <person name="Zwiers L.-H."/>
            <person name="Turgeon B."/>
            <person name="Goodwin S."/>
            <person name="Spatafora J."/>
            <person name="Crous P."/>
            <person name="Grigoriev I."/>
        </authorList>
    </citation>
    <scope>NUCLEOTIDE SEQUENCE</scope>
    <source>
        <strain evidence="1">CBS 107.79</strain>
    </source>
</reference>
<keyword evidence="2" id="KW-1185">Reference proteome</keyword>
<name>A0A6A5VKE9_9PLEO</name>
<dbReference type="AlphaFoldDB" id="A0A6A5VKE9"/>
<organism evidence="1 2">
    <name type="scientific">Bimuria novae-zelandiae CBS 107.79</name>
    <dbReference type="NCBI Taxonomy" id="1447943"/>
    <lineage>
        <taxon>Eukaryota</taxon>
        <taxon>Fungi</taxon>
        <taxon>Dikarya</taxon>
        <taxon>Ascomycota</taxon>
        <taxon>Pezizomycotina</taxon>
        <taxon>Dothideomycetes</taxon>
        <taxon>Pleosporomycetidae</taxon>
        <taxon>Pleosporales</taxon>
        <taxon>Massarineae</taxon>
        <taxon>Didymosphaeriaceae</taxon>
        <taxon>Bimuria</taxon>
    </lineage>
</organism>
<evidence type="ECO:0000313" key="2">
    <source>
        <dbReference type="Proteomes" id="UP000800036"/>
    </source>
</evidence>
<dbReference type="EMBL" id="ML976663">
    <property type="protein sequence ID" value="KAF1977415.1"/>
    <property type="molecule type" value="Genomic_DNA"/>
</dbReference>
<protein>
    <submittedName>
        <fullName evidence="1">Uncharacterized protein</fullName>
    </submittedName>
</protein>
<sequence>MRHQARNAYNTHYLPRCLGSSPCGKRQIRACKPCISLVCMPALRCVVILCRPSARCGFNSRERAQWIYKIASERRDDGKAGHSGVYPGVVVGEPFLGRSRRSSATAVFTESL</sequence>
<accession>A0A6A5VKE9</accession>
<evidence type="ECO:0000313" key="1">
    <source>
        <dbReference type="EMBL" id="KAF1977415.1"/>
    </source>
</evidence>
<proteinExistence type="predicted"/>